<proteinExistence type="predicted"/>
<dbReference type="Proteomes" id="UP000299102">
    <property type="component" value="Unassembled WGS sequence"/>
</dbReference>
<feature type="compositionally biased region" description="Polar residues" evidence="1">
    <location>
        <begin position="46"/>
        <end position="62"/>
    </location>
</feature>
<comment type="caution">
    <text evidence="2">The sequence shown here is derived from an EMBL/GenBank/DDBJ whole genome shotgun (WGS) entry which is preliminary data.</text>
</comment>
<dbReference type="EMBL" id="BGZK01001229">
    <property type="protein sequence ID" value="GBP74938.1"/>
    <property type="molecule type" value="Genomic_DNA"/>
</dbReference>
<reference evidence="2 3" key="1">
    <citation type="journal article" date="2019" name="Commun. Biol.">
        <title>The bagworm genome reveals a unique fibroin gene that provides high tensile strength.</title>
        <authorList>
            <person name="Kono N."/>
            <person name="Nakamura H."/>
            <person name="Ohtoshi R."/>
            <person name="Tomita M."/>
            <person name="Numata K."/>
            <person name="Arakawa K."/>
        </authorList>
    </citation>
    <scope>NUCLEOTIDE SEQUENCE [LARGE SCALE GENOMIC DNA]</scope>
</reference>
<accession>A0A4C1YFV0</accession>
<dbReference type="AlphaFoldDB" id="A0A4C1YFV0"/>
<name>A0A4C1YFV0_EUMVA</name>
<evidence type="ECO:0000313" key="3">
    <source>
        <dbReference type="Proteomes" id="UP000299102"/>
    </source>
</evidence>
<protein>
    <submittedName>
        <fullName evidence="2">Uncharacterized protein</fullName>
    </submittedName>
</protein>
<sequence>MAFIVYSVRTLSRRHTTQIPGNDDISAPPAPAVSRTDDTGNESEESSYGTLNYEKSSEAENWTNKNRQAQLSRNHLHMCETLEVAAGVGLHKALARPDSGVHYSASQLTSSIRRVPPASAHSRYIGPSQILRQLNDKLASLLFRITILSGSRGPVRCLDVRQTVDA</sequence>
<feature type="region of interest" description="Disordered" evidence="1">
    <location>
        <begin position="17"/>
        <end position="62"/>
    </location>
</feature>
<evidence type="ECO:0000256" key="1">
    <source>
        <dbReference type="SAM" id="MobiDB-lite"/>
    </source>
</evidence>
<gene>
    <name evidence="2" type="ORF">EVAR_54261_1</name>
</gene>
<organism evidence="2 3">
    <name type="scientific">Eumeta variegata</name>
    <name type="common">Bagworm moth</name>
    <name type="synonym">Eumeta japonica</name>
    <dbReference type="NCBI Taxonomy" id="151549"/>
    <lineage>
        <taxon>Eukaryota</taxon>
        <taxon>Metazoa</taxon>
        <taxon>Ecdysozoa</taxon>
        <taxon>Arthropoda</taxon>
        <taxon>Hexapoda</taxon>
        <taxon>Insecta</taxon>
        <taxon>Pterygota</taxon>
        <taxon>Neoptera</taxon>
        <taxon>Endopterygota</taxon>
        <taxon>Lepidoptera</taxon>
        <taxon>Glossata</taxon>
        <taxon>Ditrysia</taxon>
        <taxon>Tineoidea</taxon>
        <taxon>Psychidae</taxon>
        <taxon>Oiketicinae</taxon>
        <taxon>Eumeta</taxon>
    </lineage>
</organism>
<keyword evidence="3" id="KW-1185">Reference proteome</keyword>
<evidence type="ECO:0000313" key="2">
    <source>
        <dbReference type="EMBL" id="GBP74938.1"/>
    </source>
</evidence>